<name>A0A4R7RUI4_9BACT</name>
<keyword evidence="2" id="KW-1185">Reference proteome</keyword>
<reference evidence="1 2" key="1">
    <citation type="submission" date="2019-03" db="EMBL/GenBank/DDBJ databases">
        <title>Genomic Encyclopedia of Archaeal and Bacterial Type Strains, Phase II (KMG-II): from individual species to whole genera.</title>
        <authorList>
            <person name="Goeker M."/>
        </authorList>
    </citation>
    <scope>NUCLEOTIDE SEQUENCE [LARGE SCALE GENOMIC DNA]</scope>
    <source>
        <strain evidence="1 2">ATCC 25309</strain>
    </source>
</reference>
<dbReference type="RefSeq" id="WP_133796090.1">
    <property type="nucleotide sequence ID" value="NZ_SOCA01000005.1"/>
</dbReference>
<dbReference type="Proteomes" id="UP000295662">
    <property type="component" value="Unassembled WGS sequence"/>
</dbReference>
<dbReference type="AlphaFoldDB" id="A0A4R7RUI4"/>
<sequence length="93" mass="10840">MEVIDHAPGGWFLLSEENRYYLDIHSGYSFVSWSVLIELNQEERDGYAHGGSEYISQLVFGFNNPPMSWNRNIDSQLGKKTHEAIMKWKETQD</sequence>
<proteinExistence type="predicted"/>
<evidence type="ECO:0000313" key="2">
    <source>
        <dbReference type="Proteomes" id="UP000295662"/>
    </source>
</evidence>
<comment type="caution">
    <text evidence="1">The sequence shown here is derived from an EMBL/GenBank/DDBJ whole genome shotgun (WGS) entry which is preliminary data.</text>
</comment>
<dbReference type="OrthoDB" id="1271623at2"/>
<gene>
    <name evidence="1" type="ORF">EI77_03055</name>
</gene>
<protein>
    <submittedName>
        <fullName evidence="1">Uncharacterized protein</fullName>
    </submittedName>
</protein>
<evidence type="ECO:0000313" key="1">
    <source>
        <dbReference type="EMBL" id="TDU69402.1"/>
    </source>
</evidence>
<dbReference type="EMBL" id="SOCA01000005">
    <property type="protein sequence ID" value="TDU69402.1"/>
    <property type="molecule type" value="Genomic_DNA"/>
</dbReference>
<organism evidence="1 2">
    <name type="scientific">Prosthecobacter fusiformis</name>
    <dbReference type="NCBI Taxonomy" id="48464"/>
    <lineage>
        <taxon>Bacteria</taxon>
        <taxon>Pseudomonadati</taxon>
        <taxon>Verrucomicrobiota</taxon>
        <taxon>Verrucomicrobiia</taxon>
        <taxon>Verrucomicrobiales</taxon>
        <taxon>Verrucomicrobiaceae</taxon>
        <taxon>Prosthecobacter</taxon>
    </lineage>
</organism>
<accession>A0A4R7RUI4</accession>